<gene>
    <name evidence="1" type="ORF">S12H4_35637</name>
</gene>
<protein>
    <recommendedName>
        <fullName evidence="2">Small basic protein</fullName>
    </recommendedName>
</protein>
<reference evidence="1" key="1">
    <citation type="journal article" date="2014" name="Front. Microbiol.">
        <title>High frequency of phylogenetically diverse reductive dehalogenase-homologous genes in deep subseafloor sedimentary metagenomes.</title>
        <authorList>
            <person name="Kawai M."/>
            <person name="Futagami T."/>
            <person name="Toyoda A."/>
            <person name="Takaki Y."/>
            <person name="Nishi S."/>
            <person name="Hori S."/>
            <person name="Arai W."/>
            <person name="Tsubouchi T."/>
            <person name="Morono Y."/>
            <person name="Uchiyama I."/>
            <person name="Ito T."/>
            <person name="Fujiyama A."/>
            <person name="Inagaki F."/>
            <person name="Takami H."/>
        </authorList>
    </citation>
    <scope>NUCLEOTIDE SEQUENCE</scope>
    <source>
        <strain evidence="1">Expedition CK06-06</strain>
    </source>
</reference>
<evidence type="ECO:0008006" key="2">
    <source>
        <dbReference type="Google" id="ProtNLM"/>
    </source>
</evidence>
<accession>X1U9E4</accession>
<dbReference type="InterPro" id="IPR026405">
    <property type="entry name" value="Chlam/Ver/Plancto_rRNA"/>
</dbReference>
<evidence type="ECO:0000313" key="1">
    <source>
        <dbReference type="EMBL" id="GAJ00237.1"/>
    </source>
</evidence>
<comment type="caution">
    <text evidence="1">The sequence shown here is derived from an EMBL/GenBank/DDBJ whole genome shotgun (WGS) entry which is preliminary data.</text>
</comment>
<organism evidence="1">
    <name type="scientific">marine sediment metagenome</name>
    <dbReference type="NCBI Taxonomy" id="412755"/>
    <lineage>
        <taxon>unclassified sequences</taxon>
        <taxon>metagenomes</taxon>
        <taxon>ecological metagenomes</taxon>
    </lineage>
</organism>
<sequence length="51" mass="6058">MSIDRSLKIKSALRRHRNVLTRAERIEQLKGEERWSEDDSLFGLPKVAHRK</sequence>
<dbReference type="NCBIfam" id="TIGR04137">
    <property type="entry name" value="Chlam_Ver_rRNA"/>
    <property type="match status" value="1"/>
</dbReference>
<name>X1U9E4_9ZZZZ</name>
<feature type="non-terminal residue" evidence="1">
    <location>
        <position position="51"/>
    </location>
</feature>
<dbReference type="EMBL" id="BARW01021179">
    <property type="protein sequence ID" value="GAJ00237.1"/>
    <property type="molecule type" value="Genomic_DNA"/>
</dbReference>
<proteinExistence type="predicted"/>
<dbReference type="AlphaFoldDB" id="X1U9E4"/>